<dbReference type="RefSeq" id="WP_307239614.1">
    <property type="nucleotide sequence ID" value="NZ_JAUSQZ010000001.1"/>
</dbReference>
<proteinExistence type="predicted"/>
<keyword evidence="3" id="KW-1185">Reference proteome</keyword>
<organism evidence="2 3">
    <name type="scientific">Kineosporia succinea</name>
    <dbReference type="NCBI Taxonomy" id="84632"/>
    <lineage>
        <taxon>Bacteria</taxon>
        <taxon>Bacillati</taxon>
        <taxon>Actinomycetota</taxon>
        <taxon>Actinomycetes</taxon>
        <taxon>Kineosporiales</taxon>
        <taxon>Kineosporiaceae</taxon>
        <taxon>Kineosporia</taxon>
    </lineage>
</organism>
<dbReference type="CDD" id="cd06587">
    <property type="entry name" value="VOC"/>
    <property type="match status" value="2"/>
</dbReference>
<dbReference type="SUPFAM" id="SSF54593">
    <property type="entry name" value="Glyoxalase/Bleomycin resistance protein/Dihydroxybiphenyl dioxygenase"/>
    <property type="match status" value="2"/>
</dbReference>
<sequence length="245" mass="26571">MPTRLTNLVIDSADPAALARWWGEALGWTVSYEDVNESDLTPAPGEPGLELTFVPVPEAKNGWNRLHLDLASRDAAHQAETVARLEQAGATRVDIGVERPWVVLADPEGNEFCVLEHRDEYDNRGPVAAVVAFAHDPAALGSFWQQAAGGELEAPDGPTATIELTTPGPLLEFIRSEAPKTVKNRLHLDVRPYADDDQAAEVSRLVNLGALRTDVGQEQAAPGEVTWTVLTDPEGNEFCVLRPRA</sequence>
<dbReference type="Pfam" id="PF18029">
    <property type="entry name" value="Glyoxalase_6"/>
    <property type="match status" value="2"/>
</dbReference>
<protein>
    <submittedName>
        <fullName evidence="2">Catechol 2,3-dioxygenase-like lactoylglutathione lyase family enzyme</fullName>
    </submittedName>
</protein>
<accession>A0ABT9NZP6</accession>
<dbReference type="Gene3D" id="3.10.180.10">
    <property type="entry name" value="2,3-Dihydroxybiphenyl 1,2-Dioxygenase, domain 1"/>
    <property type="match status" value="2"/>
</dbReference>
<dbReference type="PROSITE" id="PS51819">
    <property type="entry name" value="VOC"/>
    <property type="match status" value="1"/>
</dbReference>
<dbReference type="InterPro" id="IPR037523">
    <property type="entry name" value="VOC_core"/>
</dbReference>
<gene>
    <name evidence="2" type="ORF">J2S57_001378</name>
</gene>
<dbReference type="InterPro" id="IPR041581">
    <property type="entry name" value="Glyoxalase_6"/>
</dbReference>
<feature type="domain" description="VOC" evidence="1">
    <location>
        <begin position="126"/>
        <end position="243"/>
    </location>
</feature>
<evidence type="ECO:0000313" key="3">
    <source>
        <dbReference type="Proteomes" id="UP001235712"/>
    </source>
</evidence>
<dbReference type="Proteomes" id="UP001235712">
    <property type="component" value="Unassembled WGS sequence"/>
</dbReference>
<dbReference type="InterPro" id="IPR029068">
    <property type="entry name" value="Glyas_Bleomycin-R_OHBP_Dase"/>
</dbReference>
<dbReference type="EMBL" id="JAUSQZ010000001">
    <property type="protein sequence ID" value="MDP9825629.1"/>
    <property type="molecule type" value="Genomic_DNA"/>
</dbReference>
<evidence type="ECO:0000313" key="2">
    <source>
        <dbReference type="EMBL" id="MDP9825629.1"/>
    </source>
</evidence>
<name>A0ABT9NZP6_9ACTN</name>
<reference evidence="2 3" key="1">
    <citation type="submission" date="2023-07" db="EMBL/GenBank/DDBJ databases">
        <title>Sequencing the genomes of 1000 actinobacteria strains.</title>
        <authorList>
            <person name="Klenk H.-P."/>
        </authorList>
    </citation>
    <scope>NUCLEOTIDE SEQUENCE [LARGE SCALE GENOMIC DNA]</scope>
    <source>
        <strain evidence="2 3">DSM 44388</strain>
    </source>
</reference>
<comment type="caution">
    <text evidence="2">The sequence shown here is derived from an EMBL/GenBank/DDBJ whole genome shotgun (WGS) entry which is preliminary data.</text>
</comment>
<dbReference type="PANTHER" id="PTHR35908:SF1">
    <property type="entry name" value="CONSERVED PROTEIN"/>
    <property type="match status" value="1"/>
</dbReference>
<evidence type="ECO:0000259" key="1">
    <source>
        <dbReference type="PROSITE" id="PS51819"/>
    </source>
</evidence>
<dbReference type="PANTHER" id="PTHR35908">
    <property type="entry name" value="HYPOTHETICAL FUSION PROTEIN"/>
    <property type="match status" value="1"/>
</dbReference>